<gene>
    <name evidence="13" type="primary">xerD</name>
    <name evidence="13" type="ORF">KBTEX_01032</name>
</gene>
<dbReference type="HAMAP" id="MF_01807">
    <property type="entry name" value="Recomb_XerD"/>
    <property type="match status" value="1"/>
</dbReference>
<dbReference type="InterPro" id="IPR013762">
    <property type="entry name" value="Integrase-like_cat_sf"/>
</dbReference>
<evidence type="ECO:0000256" key="1">
    <source>
        <dbReference type="ARBA" id="ARBA00004496"/>
    </source>
</evidence>
<dbReference type="HAMAP" id="MF_01808">
    <property type="entry name" value="Recomb_XerC_XerD"/>
    <property type="match status" value="1"/>
</dbReference>
<evidence type="ECO:0000256" key="9">
    <source>
        <dbReference type="ARBA" id="ARBA00023172"/>
    </source>
</evidence>
<evidence type="ECO:0000256" key="4">
    <source>
        <dbReference type="ARBA" id="ARBA00022490"/>
    </source>
</evidence>
<dbReference type="InterPro" id="IPR011932">
    <property type="entry name" value="Recomb_XerD"/>
</dbReference>
<dbReference type="PANTHER" id="PTHR30349">
    <property type="entry name" value="PHAGE INTEGRASE-RELATED"/>
    <property type="match status" value="1"/>
</dbReference>
<dbReference type="InterPro" id="IPR002104">
    <property type="entry name" value="Integrase_catalytic"/>
</dbReference>
<dbReference type="GO" id="GO:0003677">
    <property type="term" value="F:DNA binding"/>
    <property type="evidence" value="ECO:0007669"/>
    <property type="project" value="UniProtKB-KW"/>
</dbReference>
<feature type="domain" description="Core-binding (CB)" evidence="12">
    <location>
        <begin position="18"/>
        <end position="103"/>
    </location>
</feature>
<evidence type="ECO:0000256" key="3">
    <source>
        <dbReference type="ARBA" id="ARBA00015810"/>
    </source>
</evidence>
<dbReference type="Gene3D" id="1.10.443.10">
    <property type="entry name" value="Intergrase catalytic core"/>
    <property type="match status" value="1"/>
</dbReference>
<dbReference type="InterPro" id="IPR044068">
    <property type="entry name" value="CB"/>
</dbReference>
<keyword evidence="4" id="KW-0963">Cytoplasm</keyword>
<dbReference type="GO" id="GO:0006310">
    <property type="term" value="P:DNA recombination"/>
    <property type="evidence" value="ECO:0007669"/>
    <property type="project" value="UniProtKB-KW"/>
</dbReference>
<evidence type="ECO:0000256" key="2">
    <source>
        <dbReference type="ARBA" id="ARBA00010450"/>
    </source>
</evidence>
<evidence type="ECO:0000259" key="12">
    <source>
        <dbReference type="PROSITE" id="PS51900"/>
    </source>
</evidence>
<dbReference type="PROSITE" id="PS51898">
    <property type="entry name" value="TYR_RECOMBINASE"/>
    <property type="match status" value="1"/>
</dbReference>
<dbReference type="PROSITE" id="PS51900">
    <property type="entry name" value="CB"/>
    <property type="match status" value="1"/>
</dbReference>
<dbReference type="InterPro" id="IPR023009">
    <property type="entry name" value="Tyrosine_recombinase_XerC/XerD"/>
</dbReference>
<comment type="subcellular location">
    <subcellularLocation>
        <location evidence="1">Cytoplasm</location>
    </subcellularLocation>
</comment>
<sequence>MAPAPAPAPASDTAGEGGGDATRIEAFLDAIWMERGLSDATLAAYRSDLAAFSRWLNANGRGLITAEAPDVLGLLGERMRGGARPRSVARLLSSLRRFYRHAVREGLRGDDPTADVSPPKRGRALPAVLTEGEVEALIAAPDTETAIGERDRTMLEVLYATGLRVSELVGLPVAALGLTEGVVRVTGKGGRERLVPLGDAARDWLARYLRGARTALLGERGSRHAFVTARGAAMTRQAFWYRVRHYAVEAGIHGPLSPHTLRHSFATHLVNHGADLRVVQMLLGHSDLSTTQIYTHVARQRLQDLHAVHHPRA</sequence>
<dbReference type="InterPro" id="IPR050090">
    <property type="entry name" value="Tyrosine_recombinase_XerCD"/>
</dbReference>
<keyword evidence="6" id="KW-0159">Chromosome partition</keyword>
<name>A0A5B8RB95_9ZZZZ</name>
<evidence type="ECO:0000256" key="7">
    <source>
        <dbReference type="ARBA" id="ARBA00022908"/>
    </source>
</evidence>
<keyword evidence="9" id="KW-0233">DNA recombination</keyword>
<dbReference type="NCBIfam" id="TIGR02225">
    <property type="entry name" value="recomb_XerD"/>
    <property type="match status" value="1"/>
</dbReference>
<dbReference type="Gene3D" id="1.10.150.130">
    <property type="match status" value="1"/>
</dbReference>
<dbReference type="AlphaFoldDB" id="A0A5B8RB95"/>
<protein>
    <recommendedName>
        <fullName evidence="3">Tyrosine recombinase XerD</fullName>
    </recommendedName>
</protein>
<dbReference type="Pfam" id="PF02899">
    <property type="entry name" value="Phage_int_SAM_1"/>
    <property type="match status" value="1"/>
</dbReference>
<dbReference type="SUPFAM" id="SSF56349">
    <property type="entry name" value="DNA breaking-rejoining enzymes"/>
    <property type="match status" value="1"/>
</dbReference>
<dbReference type="InterPro" id="IPR011010">
    <property type="entry name" value="DNA_brk_join_enz"/>
</dbReference>
<evidence type="ECO:0000313" key="13">
    <source>
        <dbReference type="EMBL" id="QEA04724.1"/>
    </source>
</evidence>
<dbReference type="EMBL" id="MN079088">
    <property type="protein sequence ID" value="QEA04724.1"/>
    <property type="molecule type" value="Genomic_DNA"/>
</dbReference>
<comment type="similarity">
    <text evidence="2">Belongs to the 'phage' integrase family. XerD subfamily.</text>
</comment>
<evidence type="ECO:0000256" key="6">
    <source>
        <dbReference type="ARBA" id="ARBA00022829"/>
    </source>
</evidence>
<dbReference type="NCBIfam" id="NF001399">
    <property type="entry name" value="PRK00283.1"/>
    <property type="match status" value="1"/>
</dbReference>
<evidence type="ECO:0000256" key="10">
    <source>
        <dbReference type="ARBA" id="ARBA00023306"/>
    </source>
</evidence>
<keyword evidence="7" id="KW-0229">DNA integration</keyword>
<accession>A0A5B8RB95</accession>
<dbReference type="InterPro" id="IPR004107">
    <property type="entry name" value="Integrase_SAM-like_N"/>
</dbReference>
<dbReference type="GO" id="GO:0009009">
    <property type="term" value="F:site-specific recombinase activity"/>
    <property type="evidence" value="ECO:0007669"/>
    <property type="project" value="InterPro"/>
</dbReference>
<organism evidence="13">
    <name type="scientific">uncultured organism</name>
    <dbReference type="NCBI Taxonomy" id="155900"/>
    <lineage>
        <taxon>unclassified sequences</taxon>
        <taxon>environmental samples</taxon>
    </lineage>
</organism>
<keyword evidence="10" id="KW-0131">Cell cycle</keyword>
<dbReference type="PANTHER" id="PTHR30349:SF90">
    <property type="entry name" value="TYROSINE RECOMBINASE XERD"/>
    <property type="match status" value="1"/>
</dbReference>
<dbReference type="GO" id="GO:0007059">
    <property type="term" value="P:chromosome segregation"/>
    <property type="evidence" value="ECO:0007669"/>
    <property type="project" value="UniProtKB-KW"/>
</dbReference>
<keyword evidence="8" id="KW-0238">DNA-binding</keyword>
<dbReference type="Pfam" id="PF00589">
    <property type="entry name" value="Phage_integrase"/>
    <property type="match status" value="1"/>
</dbReference>
<dbReference type="GO" id="GO:0051301">
    <property type="term" value="P:cell division"/>
    <property type="evidence" value="ECO:0007669"/>
    <property type="project" value="UniProtKB-KW"/>
</dbReference>
<keyword evidence="5" id="KW-0132">Cell division</keyword>
<evidence type="ECO:0000256" key="5">
    <source>
        <dbReference type="ARBA" id="ARBA00022618"/>
    </source>
</evidence>
<proteinExistence type="inferred from homology"/>
<evidence type="ECO:0000259" key="11">
    <source>
        <dbReference type="PROSITE" id="PS51898"/>
    </source>
</evidence>
<evidence type="ECO:0000256" key="8">
    <source>
        <dbReference type="ARBA" id="ARBA00023125"/>
    </source>
</evidence>
<dbReference type="InterPro" id="IPR010998">
    <property type="entry name" value="Integrase_recombinase_N"/>
</dbReference>
<reference evidence="13" key="1">
    <citation type="submission" date="2019-06" db="EMBL/GenBank/DDBJ databases">
        <authorList>
            <person name="Murdoch R.W."/>
            <person name="Fathepure B."/>
        </authorList>
    </citation>
    <scope>NUCLEOTIDE SEQUENCE</scope>
</reference>
<feature type="domain" description="Tyr recombinase" evidence="11">
    <location>
        <begin position="124"/>
        <end position="307"/>
    </location>
</feature>
<dbReference type="CDD" id="cd00798">
    <property type="entry name" value="INT_XerDC_C"/>
    <property type="match status" value="1"/>
</dbReference>